<evidence type="ECO:0000256" key="1">
    <source>
        <dbReference type="ARBA" id="ARBA00007197"/>
    </source>
</evidence>
<dbReference type="PANTHER" id="PTHR45987">
    <property type="entry name" value="39S RIBOSOMAL PROTEIN L12"/>
    <property type="match status" value="1"/>
</dbReference>
<dbReference type="FunFam" id="3.30.1390.10:FF:000001">
    <property type="entry name" value="50S ribosomal protein L7/L12"/>
    <property type="match status" value="1"/>
</dbReference>
<accession>A0A3S7SXW8</accession>
<dbReference type="GO" id="GO:0003735">
    <property type="term" value="F:structural constituent of ribosome"/>
    <property type="evidence" value="ECO:0007669"/>
    <property type="project" value="InterPro"/>
</dbReference>
<evidence type="ECO:0000256" key="3">
    <source>
        <dbReference type="ARBA" id="ARBA00023274"/>
    </source>
</evidence>
<dbReference type="PANTHER" id="PTHR45987:SF4">
    <property type="entry name" value="LARGE RIBOSOMAL SUBUNIT PROTEIN BL12M"/>
    <property type="match status" value="1"/>
</dbReference>
<comment type="subcellular location">
    <subcellularLocation>
        <location evidence="4">Plastid</location>
        <location evidence="4">Chloroplast</location>
    </subcellularLocation>
</comment>
<dbReference type="InterPro" id="IPR008932">
    <property type="entry name" value="Ribosomal_bL12_oligo"/>
</dbReference>
<dbReference type="Pfam" id="PF00542">
    <property type="entry name" value="Ribosomal_L12"/>
    <property type="match status" value="1"/>
</dbReference>
<reference evidence="7" key="1">
    <citation type="submission" date="2018-07" db="EMBL/GenBank/DDBJ databases">
        <authorList>
            <person name="Cremen M.C."/>
            <person name="Leliaert F."/>
            <person name="West J."/>
            <person name="Lam D.W."/>
            <person name="Shimada S."/>
            <person name="Lopez-Bautista J.M."/>
            <person name="Verbruggen H."/>
        </authorList>
    </citation>
    <scope>NUCLEOTIDE SEQUENCE</scope>
</reference>
<keyword evidence="3 4" id="KW-0687">Ribonucleoprotein</keyword>
<dbReference type="InterPro" id="IPR000206">
    <property type="entry name" value="Ribosomal_bL12"/>
</dbReference>
<comment type="similarity">
    <text evidence="1 4">Belongs to the bacterial ribosomal protein bL12 family.</text>
</comment>
<dbReference type="HAMAP" id="MF_00368">
    <property type="entry name" value="Ribosomal_bL12"/>
    <property type="match status" value="1"/>
</dbReference>
<feature type="domain" description="Large ribosomal subunit protein bL12 C-terminal" evidence="5">
    <location>
        <begin position="53"/>
        <end position="124"/>
    </location>
</feature>
<dbReference type="InterPro" id="IPR013823">
    <property type="entry name" value="Ribosomal_bL12_C"/>
</dbReference>
<geneLocation type="chloroplast" evidence="7"/>
<feature type="domain" description="Large ribosomal subunit protein bL12 oligomerization" evidence="6">
    <location>
        <begin position="2"/>
        <end position="43"/>
    </location>
</feature>
<evidence type="ECO:0000256" key="2">
    <source>
        <dbReference type="ARBA" id="ARBA00022980"/>
    </source>
</evidence>
<name>A0A3S7SXW8_9CHLO</name>
<evidence type="ECO:0000259" key="6">
    <source>
        <dbReference type="Pfam" id="PF16320"/>
    </source>
</evidence>
<protein>
    <recommendedName>
        <fullName evidence="4">Large ribosomal subunit protein bL12c</fullName>
    </recommendedName>
</protein>
<evidence type="ECO:0000259" key="5">
    <source>
        <dbReference type="Pfam" id="PF00542"/>
    </source>
</evidence>
<evidence type="ECO:0000256" key="4">
    <source>
        <dbReference type="HAMAP-Rule" id="MF_00368"/>
    </source>
</evidence>
<dbReference type="GO" id="GO:1990904">
    <property type="term" value="C:ribonucleoprotein complex"/>
    <property type="evidence" value="ECO:0007669"/>
    <property type="project" value="UniProtKB-KW"/>
</dbReference>
<dbReference type="Gene3D" id="1.20.5.710">
    <property type="entry name" value="Single helix bin"/>
    <property type="match status" value="1"/>
</dbReference>
<proteinExistence type="inferred from homology"/>
<dbReference type="GO" id="GO:0005840">
    <property type="term" value="C:ribosome"/>
    <property type="evidence" value="ECO:0007669"/>
    <property type="project" value="UniProtKB-KW"/>
</dbReference>
<dbReference type="GO" id="GO:0006412">
    <property type="term" value="P:translation"/>
    <property type="evidence" value="ECO:0007669"/>
    <property type="project" value="UniProtKB-UniRule"/>
</dbReference>
<gene>
    <name evidence="4 7" type="primary">rpl12</name>
</gene>
<dbReference type="SUPFAM" id="SSF54736">
    <property type="entry name" value="ClpS-like"/>
    <property type="match status" value="1"/>
</dbReference>
<sequence length="124" mass="13284">MLEKLKTLTLLEASELVTQIEETFGVDASASVGAAVIAPESGANASSEQQTEFDVILEEVPGDDNKSARLAIFRVLREITSLGLKEAKELTTALPKTIQEAVSRESADEAKKLLEDAGARVKIK</sequence>
<dbReference type="AlphaFoldDB" id="A0A3S7SXW8"/>
<reference evidence="7" key="2">
    <citation type="journal article" date="2019" name="Mol. Phylogenet. Evol.">
        <title>Reassessment of the classification of bryopsidales (chlorophyta) based on chloroplast phylogenomic analyses.</title>
        <authorList>
            <person name="Cremen M.C."/>
            <person name="Leliaert F."/>
            <person name="West J."/>
            <person name="Lam D.W."/>
            <person name="Shimada S."/>
            <person name="Lopez-Bautista J.M."/>
            <person name="Verbruggen H."/>
        </authorList>
    </citation>
    <scope>NUCLEOTIDE SEQUENCE</scope>
</reference>
<dbReference type="GO" id="GO:0003729">
    <property type="term" value="F:mRNA binding"/>
    <property type="evidence" value="ECO:0007669"/>
    <property type="project" value="TreeGrafter"/>
</dbReference>
<dbReference type="Gene3D" id="3.30.1390.10">
    <property type="match status" value="1"/>
</dbReference>
<keyword evidence="7" id="KW-0150">Chloroplast</keyword>
<dbReference type="CDD" id="cd00387">
    <property type="entry name" value="Ribosomal_L7_L12"/>
    <property type="match status" value="1"/>
</dbReference>
<organism evidence="7">
    <name type="scientific">Pseudobryopsis hainanensis</name>
    <dbReference type="NCBI Taxonomy" id="2320808"/>
    <lineage>
        <taxon>Eukaryota</taxon>
        <taxon>Viridiplantae</taxon>
        <taxon>Chlorophyta</taxon>
        <taxon>core chlorophytes</taxon>
        <taxon>Ulvophyceae</taxon>
        <taxon>TCBD clade</taxon>
        <taxon>Bryopsidales</taxon>
        <taxon>Bryopsidineae</taxon>
        <taxon>Pseudobryopsidaceae</taxon>
        <taxon>Pseudobryopsis</taxon>
    </lineage>
</organism>
<comment type="subunit">
    <text evidence="4">Homodimer. Part of the ribosomal stalk of the 50S ribosomal subunit. Forms a multimeric L10(L12)X complex, where L10 forms an elongated spine to which 2 to 4 L12 dimers bind in a sequential fashion. Binds GTP-bound translation factors.</text>
</comment>
<dbReference type="NCBIfam" id="TIGR00855">
    <property type="entry name" value="L12"/>
    <property type="match status" value="1"/>
</dbReference>
<dbReference type="EMBL" id="MH591091">
    <property type="protein sequence ID" value="AYC64228.1"/>
    <property type="molecule type" value="Genomic_DNA"/>
</dbReference>
<keyword evidence="7" id="KW-0934">Plastid</keyword>
<dbReference type="InterPro" id="IPR036235">
    <property type="entry name" value="Ribosomal_bL12_oligo_N_sf"/>
</dbReference>
<keyword evidence="2 4" id="KW-0689">Ribosomal protein</keyword>
<dbReference type="GO" id="GO:0009507">
    <property type="term" value="C:chloroplast"/>
    <property type="evidence" value="ECO:0007669"/>
    <property type="project" value="UniProtKB-SubCell"/>
</dbReference>
<dbReference type="InterPro" id="IPR014719">
    <property type="entry name" value="Ribosomal_bL12_C/ClpS-like"/>
</dbReference>
<dbReference type="SUPFAM" id="SSF48300">
    <property type="entry name" value="Ribosomal protein L7/12, oligomerisation (N-terminal) domain"/>
    <property type="match status" value="1"/>
</dbReference>
<evidence type="ECO:0000313" key="7">
    <source>
        <dbReference type="EMBL" id="AYC64228.1"/>
    </source>
</evidence>
<dbReference type="Pfam" id="PF16320">
    <property type="entry name" value="Ribosomal_L12_N"/>
    <property type="match status" value="1"/>
</dbReference>
<comment type="function">
    <text evidence="4">Forms part of the ribosomal stalk which helps the ribosome interact with GTP-bound translation factors. Is thus essential for accurate translation.</text>
</comment>